<evidence type="ECO:0000256" key="5">
    <source>
        <dbReference type="ARBA" id="ARBA00023015"/>
    </source>
</evidence>
<dbReference type="GO" id="GO:0005634">
    <property type="term" value="C:nucleus"/>
    <property type="evidence" value="ECO:0007669"/>
    <property type="project" value="UniProtKB-SubCell"/>
</dbReference>
<evidence type="ECO:0000256" key="8">
    <source>
        <dbReference type="ARBA" id="ARBA00023242"/>
    </source>
</evidence>
<evidence type="ECO:0000256" key="1">
    <source>
        <dbReference type="ARBA" id="ARBA00004123"/>
    </source>
</evidence>
<evidence type="ECO:0000256" key="6">
    <source>
        <dbReference type="ARBA" id="ARBA00023125"/>
    </source>
</evidence>
<feature type="compositionally biased region" description="Polar residues" evidence="11">
    <location>
        <begin position="149"/>
        <end position="158"/>
    </location>
</feature>
<keyword evidence="14" id="KW-1185">Reference proteome</keyword>
<keyword evidence="6" id="KW-0238">DNA-binding</keyword>
<sequence>MIDKTYYDYDLLAICRIADQDIVYGDCEGQIGFSGTQFPLFSQRQIDKRFREVKTQKDRVKDIKEKVFESEREGLIMDWNLKIPSWDFTEFEQGTIPNIDSSGGSSSYGGQGIKGNFSVDLKLGQVIDSGNESSLKTTSASTSKMALSPSGSSKRARPINNTSISAASCLVDGCNSDLSNCKEYHRRHKVCEVHSKTPQVSINGQKQRFCQQCSRFHSLEEFDEGKRSCRKRTTMLQFSSPHVYQTTTLTNPLWAGMVKSEEDVMYPAHHSNLAHKHNPFSESSSGTKKLTEKQQFSLFQNSGSHLKLNHQTSPPKVCQQPVLNFEANSSYDKLFCDGYPPPARLQPVVQSDCALSLLSSSPSQTSCTTLSHVVHPPNSFPATPNPLDPGASYGGLESIMDPNGNDCNEMIQMGLHHHHHHHHHHGSPDNGAPQTLPFYWE</sequence>
<dbReference type="Pfam" id="PF03110">
    <property type="entry name" value="SBP"/>
    <property type="match status" value="1"/>
</dbReference>
<organism evidence="13 14">
    <name type="scientific">Cynara cardunculus var. scolymus</name>
    <name type="common">Globe artichoke</name>
    <name type="synonym">Cynara scolymus</name>
    <dbReference type="NCBI Taxonomy" id="59895"/>
    <lineage>
        <taxon>Eukaryota</taxon>
        <taxon>Viridiplantae</taxon>
        <taxon>Streptophyta</taxon>
        <taxon>Embryophyta</taxon>
        <taxon>Tracheophyta</taxon>
        <taxon>Spermatophyta</taxon>
        <taxon>Magnoliopsida</taxon>
        <taxon>eudicotyledons</taxon>
        <taxon>Gunneridae</taxon>
        <taxon>Pentapetalae</taxon>
        <taxon>asterids</taxon>
        <taxon>campanulids</taxon>
        <taxon>Asterales</taxon>
        <taxon>Asteraceae</taxon>
        <taxon>Carduoideae</taxon>
        <taxon>Cardueae</taxon>
        <taxon>Carduinae</taxon>
        <taxon>Cynara</taxon>
    </lineage>
</organism>
<dbReference type="AlphaFoldDB" id="A0A124SE48"/>
<proteinExistence type="predicted"/>
<dbReference type="FunFam" id="4.10.1100.10:FF:000001">
    <property type="entry name" value="Squamosa promoter-binding-like protein 14"/>
    <property type="match status" value="1"/>
</dbReference>
<dbReference type="GO" id="GO:0008270">
    <property type="term" value="F:zinc ion binding"/>
    <property type="evidence" value="ECO:0007669"/>
    <property type="project" value="UniProtKB-KW"/>
</dbReference>
<keyword evidence="7" id="KW-0804">Transcription</keyword>
<dbReference type="PANTHER" id="PTHR31251">
    <property type="entry name" value="SQUAMOSA PROMOTER-BINDING-LIKE PROTEIN 4"/>
    <property type="match status" value="1"/>
</dbReference>
<evidence type="ECO:0000256" key="9">
    <source>
        <dbReference type="ARBA" id="ARBA00056472"/>
    </source>
</evidence>
<keyword evidence="2" id="KW-0479">Metal-binding</keyword>
<evidence type="ECO:0000256" key="3">
    <source>
        <dbReference type="ARBA" id="ARBA00022771"/>
    </source>
</evidence>
<dbReference type="InterPro" id="IPR004333">
    <property type="entry name" value="SBP_dom"/>
</dbReference>
<dbReference type="Proteomes" id="UP000243975">
    <property type="component" value="Unassembled WGS sequence"/>
</dbReference>
<evidence type="ECO:0000256" key="2">
    <source>
        <dbReference type="ARBA" id="ARBA00022723"/>
    </source>
</evidence>
<name>A0A124SE48_CYNCS</name>
<keyword evidence="8" id="KW-0539">Nucleus</keyword>
<protein>
    <submittedName>
        <fullName evidence="13">Transcription factor, SBP-box</fullName>
    </submittedName>
</protein>
<dbReference type="InterPro" id="IPR036893">
    <property type="entry name" value="SBP_sf"/>
</dbReference>
<dbReference type="GO" id="GO:0003677">
    <property type="term" value="F:DNA binding"/>
    <property type="evidence" value="ECO:0007669"/>
    <property type="project" value="UniProtKB-KW"/>
</dbReference>
<keyword evidence="5" id="KW-0805">Transcription regulation</keyword>
<dbReference type="Gramene" id="KVH98982">
    <property type="protein sequence ID" value="KVH98982"/>
    <property type="gene ID" value="Ccrd_022768"/>
</dbReference>
<evidence type="ECO:0000256" key="10">
    <source>
        <dbReference type="PROSITE-ProRule" id="PRU00470"/>
    </source>
</evidence>
<accession>A0A124SE48</accession>
<evidence type="ECO:0000313" key="14">
    <source>
        <dbReference type="Proteomes" id="UP000243975"/>
    </source>
</evidence>
<evidence type="ECO:0000313" key="13">
    <source>
        <dbReference type="EMBL" id="KVH98982.1"/>
    </source>
</evidence>
<dbReference type="PROSITE" id="PS51141">
    <property type="entry name" value="ZF_SBP"/>
    <property type="match status" value="1"/>
</dbReference>
<dbReference type="Gene3D" id="4.10.1100.10">
    <property type="entry name" value="Transcription factor, SBP-box domain"/>
    <property type="match status" value="1"/>
</dbReference>
<dbReference type="EMBL" id="LEKV01003640">
    <property type="protein sequence ID" value="KVH98982.1"/>
    <property type="molecule type" value="Genomic_DNA"/>
</dbReference>
<reference evidence="13 14" key="1">
    <citation type="journal article" date="2016" name="Sci. Rep.">
        <title>The genome sequence of the outbreeding globe artichoke constructed de novo incorporating a phase-aware low-pass sequencing strategy of F1 progeny.</title>
        <authorList>
            <person name="Scaglione D."/>
            <person name="Reyes-Chin-Wo S."/>
            <person name="Acquadro A."/>
            <person name="Froenicke L."/>
            <person name="Portis E."/>
            <person name="Beitel C."/>
            <person name="Tirone M."/>
            <person name="Mauro R."/>
            <person name="Lo Monaco A."/>
            <person name="Mauromicale G."/>
            <person name="Faccioli P."/>
            <person name="Cattivelli L."/>
            <person name="Rieseberg L."/>
            <person name="Michelmore R."/>
            <person name="Lanteri S."/>
        </authorList>
    </citation>
    <scope>NUCLEOTIDE SEQUENCE [LARGE SCALE GENOMIC DNA]</scope>
    <source>
        <strain evidence="13">2C</strain>
    </source>
</reference>
<dbReference type="STRING" id="59895.A0A124SE48"/>
<dbReference type="InterPro" id="IPR044817">
    <property type="entry name" value="SBP-like"/>
</dbReference>
<keyword evidence="3 10" id="KW-0863">Zinc-finger</keyword>
<feature type="compositionally biased region" description="Low complexity" evidence="11">
    <location>
        <begin position="133"/>
        <end position="148"/>
    </location>
</feature>
<dbReference type="OMA" id="SKWKETT"/>
<comment type="function">
    <text evidence="9">Probable transcriptional factor. Binds to the promoter of the SQUAMOSA gene.</text>
</comment>
<dbReference type="SUPFAM" id="SSF103612">
    <property type="entry name" value="SBT domain"/>
    <property type="match status" value="1"/>
</dbReference>
<evidence type="ECO:0000256" key="4">
    <source>
        <dbReference type="ARBA" id="ARBA00022833"/>
    </source>
</evidence>
<keyword evidence="4" id="KW-0862">Zinc</keyword>
<comment type="subcellular location">
    <subcellularLocation>
        <location evidence="1">Nucleus</location>
    </subcellularLocation>
</comment>
<comment type="caution">
    <text evidence="13">The sequence shown here is derived from an EMBL/GenBank/DDBJ whole genome shotgun (WGS) entry which is preliminary data.</text>
</comment>
<feature type="region of interest" description="Disordered" evidence="11">
    <location>
        <begin position="131"/>
        <end position="158"/>
    </location>
</feature>
<evidence type="ECO:0000256" key="7">
    <source>
        <dbReference type="ARBA" id="ARBA00023163"/>
    </source>
</evidence>
<evidence type="ECO:0000259" key="12">
    <source>
        <dbReference type="PROSITE" id="PS51141"/>
    </source>
</evidence>
<gene>
    <name evidence="13" type="ORF">Ccrd_022768</name>
</gene>
<dbReference type="PANTHER" id="PTHR31251:SF207">
    <property type="entry name" value="SQUAMOSA PROMOTER-BINDING-LIKE PROTEIN 13A-RELATED"/>
    <property type="match status" value="1"/>
</dbReference>
<feature type="domain" description="SBP-type" evidence="12">
    <location>
        <begin position="166"/>
        <end position="243"/>
    </location>
</feature>
<evidence type="ECO:0000256" key="11">
    <source>
        <dbReference type="SAM" id="MobiDB-lite"/>
    </source>
</evidence>